<organism evidence="1">
    <name type="scientific">viral metagenome</name>
    <dbReference type="NCBI Taxonomy" id="1070528"/>
    <lineage>
        <taxon>unclassified sequences</taxon>
        <taxon>metagenomes</taxon>
        <taxon>organismal metagenomes</taxon>
    </lineage>
</organism>
<dbReference type="AlphaFoldDB" id="A0A6C0KH89"/>
<accession>A0A6C0KH89</accession>
<sequence>MQWIDSIDVNNILDTIDNENIEDYTGLPFIRQQSYNEYEWNADGVSFKSSTELKELIMTFNLKYKGRIITGDYGEYGTTKGYHLFRAIHNLLDIHLYTNLHPLFIPKQPFTIRSINIFSPNREILQLFLKGLRASSTISNQYNYAYKDADEDEENILFHSSASL</sequence>
<dbReference type="EMBL" id="MN740867">
    <property type="protein sequence ID" value="QHU15698.1"/>
    <property type="molecule type" value="Genomic_DNA"/>
</dbReference>
<proteinExistence type="predicted"/>
<name>A0A6C0KH89_9ZZZZ</name>
<reference evidence="1" key="1">
    <citation type="journal article" date="2020" name="Nature">
        <title>Giant virus diversity and host interactions through global metagenomics.</title>
        <authorList>
            <person name="Schulz F."/>
            <person name="Roux S."/>
            <person name="Paez-Espino D."/>
            <person name="Jungbluth S."/>
            <person name="Walsh D.A."/>
            <person name="Denef V.J."/>
            <person name="McMahon K.D."/>
            <person name="Konstantinidis K.T."/>
            <person name="Eloe-Fadrosh E.A."/>
            <person name="Kyrpides N.C."/>
            <person name="Woyke T."/>
        </authorList>
    </citation>
    <scope>NUCLEOTIDE SEQUENCE</scope>
    <source>
        <strain evidence="1">GVMAG-S-3300010158-109</strain>
    </source>
</reference>
<protein>
    <submittedName>
        <fullName evidence="1">Uncharacterized protein</fullName>
    </submittedName>
</protein>
<evidence type="ECO:0000313" key="1">
    <source>
        <dbReference type="EMBL" id="QHU15698.1"/>
    </source>
</evidence>